<reference evidence="13" key="2">
    <citation type="submission" date="2025-08" db="UniProtKB">
        <authorList>
            <consortium name="Ensembl"/>
        </authorList>
    </citation>
    <scope>IDENTIFICATION</scope>
</reference>
<dbReference type="GO" id="GO:0003743">
    <property type="term" value="F:translation initiation factor activity"/>
    <property type="evidence" value="ECO:0007669"/>
    <property type="project" value="UniProtKB-UniRule"/>
</dbReference>
<comment type="similarity">
    <text evidence="2 9">Belongs to the WD repeat EIF2A family.</text>
</comment>
<dbReference type="Pfam" id="PF08662">
    <property type="entry name" value="eIF2A"/>
    <property type="match status" value="1"/>
</dbReference>
<feature type="compositionally biased region" description="Polar residues" evidence="11">
    <location>
        <begin position="450"/>
        <end position="460"/>
    </location>
</feature>
<dbReference type="GO" id="GO:0043022">
    <property type="term" value="F:ribosome binding"/>
    <property type="evidence" value="ECO:0007669"/>
    <property type="project" value="UniProtKB-UniRule"/>
</dbReference>
<feature type="compositionally biased region" description="Basic residues" evidence="11">
    <location>
        <begin position="461"/>
        <end position="473"/>
    </location>
</feature>
<evidence type="ECO:0000256" key="7">
    <source>
        <dbReference type="ARBA" id="ARBA00022845"/>
    </source>
</evidence>
<dbReference type="GO" id="GO:0003729">
    <property type="term" value="F:mRNA binding"/>
    <property type="evidence" value="ECO:0007669"/>
    <property type="project" value="TreeGrafter"/>
</dbReference>
<evidence type="ECO:0000313" key="13">
    <source>
        <dbReference type="Ensembl" id="ENSCSAVP00000005119.1"/>
    </source>
</evidence>
<evidence type="ECO:0000259" key="12">
    <source>
        <dbReference type="Pfam" id="PF08662"/>
    </source>
</evidence>
<dbReference type="GO" id="GO:0022627">
    <property type="term" value="C:cytosolic small ribosomal subunit"/>
    <property type="evidence" value="ECO:0007669"/>
    <property type="project" value="TreeGrafter"/>
</dbReference>
<keyword evidence="8 9" id="KW-0648">Protein biosynthesis</keyword>
<evidence type="ECO:0000256" key="10">
    <source>
        <dbReference type="SAM" id="Coils"/>
    </source>
</evidence>
<organism evidence="13 14">
    <name type="scientific">Ciona savignyi</name>
    <name type="common">Pacific transparent sea squirt</name>
    <dbReference type="NCBI Taxonomy" id="51511"/>
    <lineage>
        <taxon>Eukaryota</taxon>
        <taxon>Metazoa</taxon>
        <taxon>Chordata</taxon>
        <taxon>Tunicata</taxon>
        <taxon>Ascidiacea</taxon>
        <taxon>Phlebobranchia</taxon>
        <taxon>Cionidae</taxon>
        <taxon>Ciona</taxon>
    </lineage>
</organism>
<feature type="domain" description="Translation initiation factor beta propellor-like" evidence="12">
    <location>
        <begin position="205"/>
        <end position="395"/>
    </location>
</feature>
<dbReference type="PANTHER" id="PTHR13227">
    <property type="entry name" value="EUKARYOTIC TRANSLATION INITIATION FACTOR 2A"/>
    <property type="match status" value="1"/>
</dbReference>
<dbReference type="InterPro" id="IPR011387">
    <property type="entry name" value="TIF2A"/>
</dbReference>
<keyword evidence="7 9" id="KW-0810">Translation regulation</keyword>
<evidence type="ECO:0000256" key="8">
    <source>
        <dbReference type="ARBA" id="ARBA00022917"/>
    </source>
</evidence>
<reference evidence="14" key="1">
    <citation type="submission" date="2003-08" db="EMBL/GenBank/DDBJ databases">
        <authorList>
            <person name="Birren B."/>
            <person name="Nusbaum C."/>
            <person name="Abebe A."/>
            <person name="Abouelleil A."/>
            <person name="Adekoya E."/>
            <person name="Ait-zahra M."/>
            <person name="Allen N."/>
            <person name="Allen T."/>
            <person name="An P."/>
            <person name="Anderson M."/>
            <person name="Anderson S."/>
            <person name="Arachchi H."/>
            <person name="Armbruster J."/>
            <person name="Bachantsang P."/>
            <person name="Baldwin J."/>
            <person name="Barry A."/>
            <person name="Bayul T."/>
            <person name="Blitshsteyn B."/>
            <person name="Bloom T."/>
            <person name="Blye J."/>
            <person name="Boguslavskiy L."/>
            <person name="Borowsky M."/>
            <person name="Boukhgalter B."/>
            <person name="Brunache A."/>
            <person name="Butler J."/>
            <person name="Calixte N."/>
            <person name="Calvo S."/>
            <person name="Camarata J."/>
            <person name="Campo K."/>
            <person name="Chang J."/>
            <person name="Cheshatsang Y."/>
            <person name="Citroen M."/>
            <person name="Collymore A."/>
            <person name="Considine T."/>
            <person name="Cook A."/>
            <person name="Cooke P."/>
            <person name="Corum B."/>
            <person name="Cuomo C."/>
            <person name="David R."/>
            <person name="Dawoe T."/>
            <person name="Degray S."/>
            <person name="Dodge S."/>
            <person name="Dooley K."/>
            <person name="Dorje P."/>
            <person name="Dorjee K."/>
            <person name="Dorris L."/>
            <person name="Duffey N."/>
            <person name="Dupes A."/>
            <person name="Elkins T."/>
            <person name="Engels R."/>
            <person name="Erickson J."/>
            <person name="Farina A."/>
            <person name="Faro S."/>
            <person name="Ferreira P."/>
            <person name="Fischer H."/>
            <person name="Fitzgerald M."/>
            <person name="Foley K."/>
            <person name="Gage D."/>
            <person name="Galagan J."/>
            <person name="Gearin G."/>
            <person name="Gnerre S."/>
            <person name="Gnirke A."/>
            <person name="Goyette A."/>
            <person name="Graham J."/>
            <person name="Grandbois E."/>
            <person name="Gyaltsen K."/>
            <person name="Hafez N."/>
            <person name="Hagopian D."/>
            <person name="Hagos B."/>
            <person name="Hall J."/>
            <person name="Hatcher B."/>
            <person name="Heller A."/>
            <person name="Higgins H."/>
            <person name="Honan T."/>
            <person name="Horn A."/>
            <person name="Houde N."/>
            <person name="Hughes L."/>
            <person name="Hulme W."/>
            <person name="Husby E."/>
            <person name="Iliev I."/>
            <person name="Jaffe D."/>
            <person name="Jones C."/>
            <person name="Kamal M."/>
            <person name="Kamat A."/>
            <person name="Kamvysselis M."/>
            <person name="Karlsson E."/>
            <person name="Kells C."/>
            <person name="Kieu A."/>
            <person name="Kisner P."/>
            <person name="Kodira C."/>
            <person name="Kulbokas E."/>
            <person name="Labutti K."/>
            <person name="Lama D."/>
            <person name="Landers T."/>
            <person name="Leger J."/>
            <person name="Levine S."/>
            <person name="Lewis D."/>
            <person name="Lewis T."/>
            <person name="Lindblad-toh K."/>
            <person name="Liu X."/>
            <person name="Lokyitsang T."/>
            <person name="Lokyitsang Y."/>
            <person name="Lucien O."/>
            <person name="Lui A."/>
            <person name="Ma L.J."/>
            <person name="Mabbitt R."/>
            <person name="Macdonald J."/>
            <person name="Maclean C."/>
            <person name="Major J."/>
            <person name="Manning J."/>
            <person name="Marabella R."/>
            <person name="Maru K."/>
            <person name="Matthews C."/>
            <person name="Mauceli E."/>
            <person name="Mccarthy M."/>
            <person name="Mcdonough S."/>
            <person name="Mcghee T."/>
            <person name="Meldrim J."/>
            <person name="Meneus L."/>
            <person name="Mesirov J."/>
            <person name="Mihalev A."/>
            <person name="Mihova T."/>
            <person name="Mikkelsen T."/>
            <person name="Mlenga V."/>
            <person name="Moru K."/>
            <person name="Mozes J."/>
            <person name="Mulrain L."/>
            <person name="Munson G."/>
            <person name="Naylor J."/>
            <person name="Newes C."/>
            <person name="Nguyen C."/>
            <person name="Nguyen N."/>
            <person name="Nguyen T."/>
            <person name="Nicol R."/>
            <person name="Nielsen C."/>
            <person name="Nizzari M."/>
            <person name="Norbu C."/>
            <person name="Norbu N."/>
            <person name="O'donnell P."/>
            <person name="Okoawo O."/>
            <person name="O'leary S."/>
            <person name="Omotosho B."/>
            <person name="O'neill K."/>
            <person name="Osman S."/>
            <person name="Parker S."/>
            <person name="Perrin D."/>
            <person name="Phunkhang P."/>
            <person name="Piqani B."/>
            <person name="Purcell S."/>
            <person name="Rachupka T."/>
            <person name="Ramasamy U."/>
            <person name="Rameau R."/>
            <person name="Ray V."/>
            <person name="Raymond C."/>
            <person name="Retta R."/>
            <person name="Richardson S."/>
            <person name="Rise C."/>
            <person name="Rodriguez J."/>
            <person name="Rogers J."/>
            <person name="Rogov P."/>
            <person name="Rutman M."/>
            <person name="Schupbach R."/>
            <person name="Seaman C."/>
            <person name="Settipalli S."/>
            <person name="Sharpe T."/>
            <person name="Sheridan J."/>
            <person name="Sherpa N."/>
            <person name="Shi J."/>
            <person name="Smirnov S."/>
            <person name="Smith C."/>
            <person name="Sougnez C."/>
            <person name="Spencer B."/>
            <person name="Stalker J."/>
            <person name="Stange-thomann N."/>
            <person name="Stavropoulos S."/>
            <person name="Stetson K."/>
            <person name="Stone C."/>
            <person name="Stone S."/>
            <person name="Stubbs M."/>
            <person name="Talamas J."/>
            <person name="Tchuinga P."/>
            <person name="Tenzing P."/>
            <person name="Tesfaye S."/>
            <person name="Theodore J."/>
            <person name="Thoulutsang Y."/>
            <person name="Topham K."/>
            <person name="Towey S."/>
            <person name="Tsamla T."/>
            <person name="Tsomo N."/>
            <person name="Vallee D."/>
            <person name="Vassiliev H."/>
            <person name="Venkataraman V."/>
            <person name="Vinson J."/>
            <person name="Vo A."/>
            <person name="Wade C."/>
            <person name="Wang S."/>
            <person name="Wangchuk T."/>
            <person name="Wangdi T."/>
            <person name="Whittaker C."/>
            <person name="Wilkinson J."/>
            <person name="Wu Y."/>
            <person name="Wyman D."/>
            <person name="Yadav S."/>
            <person name="Yang S."/>
            <person name="Yang X."/>
            <person name="Yeager S."/>
            <person name="Yee E."/>
            <person name="Young G."/>
            <person name="Zainoun J."/>
            <person name="Zembeck L."/>
            <person name="Zimmer A."/>
            <person name="Zody M."/>
            <person name="Lander E."/>
        </authorList>
    </citation>
    <scope>NUCLEOTIDE SEQUENCE [LARGE SCALE GENOMIC DNA]</scope>
</reference>
<protein>
    <recommendedName>
        <fullName evidence="3 9">Eukaryotic translation initiation factor 2A</fullName>
        <shortName evidence="9">eIF-2A</shortName>
    </recommendedName>
</protein>
<dbReference type="GO" id="GO:0000049">
    <property type="term" value="F:tRNA binding"/>
    <property type="evidence" value="ECO:0007669"/>
    <property type="project" value="UniProtKB-UniRule"/>
</dbReference>
<dbReference type="Gene3D" id="2.130.10.10">
    <property type="entry name" value="YVTN repeat-like/Quinoprotein amine dehydrogenase"/>
    <property type="match status" value="1"/>
</dbReference>
<evidence type="ECO:0000256" key="2">
    <source>
        <dbReference type="ARBA" id="ARBA00009573"/>
    </source>
</evidence>
<keyword evidence="10" id="KW-0175">Coiled coil</keyword>
<dbReference type="InParanoid" id="H2YIH0"/>
<proteinExistence type="inferred from homology"/>
<dbReference type="InterPro" id="IPR015943">
    <property type="entry name" value="WD40/YVTN_repeat-like_dom_sf"/>
</dbReference>
<accession>H2YIH0</accession>
<keyword evidence="4 9" id="KW-0396">Initiation factor</keyword>
<evidence type="ECO:0000256" key="3">
    <source>
        <dbReference type="ARBA" id="ARBA00013819"/>
    </source>
</evidence>
<dbReference type="PANTHER" id="PTHR13227:SF0">
    <property type="entry name" value="EUKARYOTIC TRANSLATION INITIATION FACTOR 2A"/>
    <property type="match status" value="1"/>
</dbReference>
<sequence length="563" mass="62485">MALPNLVVRGSEGLSLVQWEADGSSTTNRICEHKCRTTTFSNDGKKFAWCDMKKVHIMDMITGDIIVSLDQPRTYAMYFSPDADLLCTWEQYTVSKTVPAGTPNFNIWKVADGSCVYSAINKKVNGWRPDWLNGTSVCGKLVGHSVHFFTGNDFHIEKLEVFEVSPNPKPPHKIACFIRGSRGGPASVRIFEFPKFNTEDVLAHKSFFKADTVTIRWNNRGTELLVTAAVDVDTTGESYYGEQSLHYMSCSGETAIVQLPKKGPIYDAAWSPISNQFCAVFGFMPAKACLFNSKCQKLFEFGPTPKNECYFNPHGNLLILAGFGNLRGNIEVWDCSRNSQVNQFTAPDTTYLEWCSDGEHFVTATTAPRLRVNNGYKLWNYTGGLLQTINIPNELNGVCWQPTPAGTYPAPLVKLVASKSLSTQISASKPASYVPPHARGKPSSAAAKQPVTQEPLSKSAQKNKKKREGKKNKKPMDSGLSAEQRDVVQMAKYLLNDSAAQPTQSTSQISEDDKKIKNLRKKLQAIEKLKKQLNDGKQLEKNQLEKLSSENLIIEELAKLGIS</sequence>
<dbReference type="Proteomes" id="UP000007875">
    <property type="component" value="Unassembled WGS sequence"/>
</dbReference>
<dbReference type="FunCoup" id="H2YIH0">
    <property type="interactions" value="717"/>
</dbReference>
<dbReference type="OMA" id="RCCAYSP"/>
<evidence type="ECO:0000256" key="1">
    <source>
        <dbReference type="ARBA" id="ARBA00003993"/>
    </source>
</evidence>
<dbReference type="AlphaFoldDB" id="H2YIH0"/>
<evidence type="ECO:0000313" key="14">
    <source>
        <dbReference type="Proteomes" id="UP000007875"/>
    </source>
</evidence>
<feature type="coiled-coil region" evidence="10">
    <location>
        <begin position="509"/>
        <end position="550"/>
    </location>
</feature>
<dbReference type="GO" id="GO:0006417">
    <property type="term" value="P:regulation of translation"/>
    <property type="evidence" value="ECO:0007669"/>
    <property type="project" value="UniProtKB-KW"/>
</dbReference>
<evidence type="ECO:0000256" key="11">
    <source>
        <dbReference type="SAM" id="MobiDB-lite"/>
    </source>
</evidence>
<keyword evidence="14" id="KW-1185">Reference proteome</keyword>
<dbReference type="eggNOG" id="KOG2315">
    <property type="taxonomic scope" value="Eukaryota"/>
</dbReference>
<dbReference type="STRING" id="51511.ENSCSAVP00000005119"/>
<name>H2YIH0_CIOSA</name>
<dbReference type="PIRSF" id="PIRSF017222">
    <property type="entry name" value="eIF2A"/>
    <property type="match status" value="1"/>
</dbReference>
<evidence type="ECO:0000256" key="6">
    <source>
        <dbReference type="ARBA" id="ARBA00022737"/>
    </source>
</evidence>
<comment type="function">
    <text evidence="1 9">Functions in the early steps of protein synthesis of a small number of specific mRNAs. Acts by directing the binding of methionyl-tRNAi to 40S ribosomal subunits. In contrast to the eIF-2 complex, it binds methionyl-tRNAi to 40S subunits in a codon-dependent manner, whereas the eIF-2 complex binds methionyl-tRNAi to 40S subunits in a GTP-dependent manner.</text>
</comment>
<keyword evidence="6" id="KW-0677">Repeat</keyword>
<evidence type="ECO:0000256" key="9">
    <source>
        <dbReference type="PIRNR" id="PIRNR017222"/>
    </source>
</evidence>
<evidence type="ECO:0000256" key="4">
    <source>
        <dbReference type="ARBA" id="ARBA00022540"/>
    </source>
</evidence>
<evidence type="ECO:0000256" key="5">
    <source>
        <dbReference type="ARBA" id="ARBA00022574"/>
    </source>
</evidence>
<dbReference type="GeneTree" id="ENSGT00730000111053"/>
<dbReference type="SUPFAM" id="SSF82171">
    <property type="entry name" value="DPP6 N-terminal domain-like"/>
    <property type="match status" value="1"/>
</dbReference>
<dbReference type="InterPro" id="IPR013979">
    <property type="entry name" value="TIF_beta_prop-like"/>
</dbReference>
<feature type="region of interest" description="Disordered" evidence="11">
    <location>
        <begin position="426"/>
        <end position="483"/>
    </location>
</feature>
<reference evidence="13" key="3">
    <citation type="submission" date="2025-09" db="UniProtKB">
        <authorList>
            <consortium name="Ensembl"/>
        </authorList>
    </citation>
    <scope>IDENTIFICATION</scope>
</reference>
<dbReference type="Ensembl" id="ENSCSAVT00000005190.1">
    <property type="protein sequence ID" value="ENSCSAVP00000005119.1"/>
    <property type="gene ID" value="ENSCSAVG00000003057.1"/>
</dbReference>
<keyword evidence="5" id="KW-0853">WD repeat</keyword>